<name>A0A9N8DLJ1_9STRA</name>
<evidence type="ECO:0000313" key="1">
    <source>
        <dbReference type="EMBL" id="CAB9505277.1"/>
    </source>
</evidence>
<dbReference type="InterPro" id="IPR032675">
    <property type="entry name" value="LRR_dom_sf"/>
</dbReference>
<protein>
    <submittedName>
        <fullName evidence="1">Uncharacterized protein</fullName>
    </submittedName>
</protein>
<reference evidence="1" key="1">
    <citation type="submission" date="2020-06" db="EMBL/GenBank/DDBJ databases">
        <authorList>
            <consortium name="Plant Systems Biology data submission"/>
        </authorList>
    </citation>
    <scope>NUCLEOTIDE SEQUENCE</scope>
    <source>
        <strain evidence="1">D6</strain>
    </source>
</reference>
<comment type="caution">
    <text evidence="1">The sequence shown here is derived from an EMBL/GenBank/DDBJ whole genome shotgun (WGS) entry which is preliminary data.</text>
</comment>
<dbReference type="EMBL" id="CAICTM010000225">
    <property type="protein sequence ID" value="CAB9505277.1"/>
    <property type="molecule type" value="Genomic_DNA"/>
</dbReference>
<dbReference type="Gene3D" id="3.80.10.10">
    <property type="entry name" value="Ribonuclease Inhibitor"/>
    <property type="match status" value="1"/>
</dbReference>
<proteinExistence type="predicted"/>
<dbReference type="Proteomes" id="UP001153069">
    <property type="component" value="Unassembled WGS sequence"/>
</dbReference>
<dbReference type="SUPFAM" id="SSF52047">
    <property type="entry name" value="RNI-like"/>
    <property type="match status" value="1"/>
</dbReference>
<organism evidence="1 2">
    <name type="scientific">Seminavis robusta</name>
    <dbReference type="NCBI Taxonomy" id="568900"/>
    <lineage>
        <taxon>Eukaryota</taxon>
        <taxon>Sar</taxon>
        <taxon>Stramenopiles</taxon>
        <taxon>Ochrophyta</taxon>
        <taxon>Bacillariophyta</taxon>
        <taxon>Bacillariophyceae</taxon>
        <taxon>Bacillariophycidae</taxon>
        <taxon>Naviculales</taxon>
        <taxon>Naviculaceae</taxon>
        <taxon>Seminavis</taxon>
    </lineage>
</organism>
<gene>
    <name evidence="1" type="ORF">SEMRO_226_G091950.1</name>
</gene>
<accession>A0A9N8DLJ1</accession>
<sequence length="544" mass="61122">MRRRTVREQLSPASNDWQMIHAIQTLENIDNAKKELPVRLEAQETAIREVTIDVQSLLDHPDAINILDRTGMVSNPDSGVIRLNIIGFSTPPDSELESSSIKSAKQIGTVLRKATVVLTHPSNASPCQEYPSCIHSQTVSRWVNCLFCPRKIVHKQYIVYPSLSSWLRLAPKTTPVLQELVLDQASFHSDFSFVELFDFLDYHQPSLRSLTLTFCTFNNSFNDLSQHWLGILLSDELHLVEELTLKNSWWYRGWSDGPTHSPRRLQKAKKQIQKKQSKRRTKGLPTKTLKRLVMKSTKCPRVLAEAIARNPSLCELTMINCDFYQYQGRMINPVLLVVAESLVGGVHGHAAAAIHSLKRLEVSGKRSQPLMKSLAILVSDPNCALKTLTLRIAANPARQDNGVDTSSSNPGLDGFVEALQRNQTLQRLEYIAARRDDRDARAKTLEELELLLSAYSVGDCTGARDDVPNQDGSPPLSSRRALNTLIYESPPHIKETDADVIELYRAHFYQGASSSLEEVKIGKFRSRWIRPCGISCSSLRSFSA</sequence>
<evidence type="ECO:0000313" key="2">
    <source>
        <dbReference type="Proteomes" id="UP001153069"/>
    </source>
</evidence>
<dbReference type="AlphaFoldDB" id="A0A9N8DLJ1"/>
<keyword evidence="2" id="KW-1185">Reference proteome</keyword>